<evidence type="ECO:0000256" key="1">
    <source>
        <dbReference type="SAM" id="MobiDB-lite"/>
    </source>
</evidence>
<accession>A0A4R6P5A4</accession>
<evidence type="ECO:0000313" key="3">
    <source>
        <dbReference type="EMBL" id="TDP32565.1"/>
    </source>
</evidence>
<evidence type="ECO:0000256" key="2">
    <source>
        <dbReference type="SAM" id="SignalP"/>
    </source>
</evidence>
<proteinExistence type="predicted"/>
<name>A0A4R6P5A4_NOCIG</name>
<organism evidence="3 4">
    <name type="scientific">Nocardia ignorata</name>
    <dbReference type="NCBI Taxonomy" id="145285"/>
    <lineage>
        <taxon>Bacteria</taxon>
        <taxon>Bacillati</taxon>
        <taxon>Actinomycetota</taxon>
        <taxon>Actinomycetes</taxon>
        <taxon>Mycobacteriales</taxon>
        <taxon>Nocardiaceae</taxon>
        <taxon>Nocardia</taxon>
    </lineage>
</organism>
<feature type="compositionally biased region" description="Low complexity" evidence="1">
    <location>
        <begin position="47"/>
        <end position="71"/>
    </location>
</feature>
<protein>
    <recommendedName>
        <fullName evidence="5">LppU protein</fullName>
    </recommendedName>
</protein>
<reference evidence="3 4" key="1">
    <citation type="submission" date="2019-03" db="EMBL/GenBank/DDBJ databases">
        <title>Genomic Encyclopedia of Type Strains, Phase IV (KMG-IV): sequencing the most valuable type-strain genomes for metagenomic binning, comparative biology and taxonomic classification.</title>
        <authorList>
            <person name="Goeker M."/>
        </authorList>
    </citation>
    <scope>NUCLEOTIDE SEQUENCE [LARGE SCALE GENOMIC DNA]</scope>
    <source>
        <strain evidence="3 4">DSM 44496</strain>
    </source>
</reference>
<sequence length="208" mass="21388">MFADLSIRRLAGALAITAVAFGSSACGGTIDGYAQPAIDVVPATSSAAPTTKKPGKSTTSKPAPTTKKGGTTDFQASVGDCVNLGGTAEDATIEKASCGSRSANYKVIGKAPNRDGCIADSDQNYFETLDGVETGALCLDIDWVVGGCMDVAAEQLVARRIDCNASGNEPVRVVTIKSDATSANDCPDDADVGYVYDTRRFVVCAQTL</sequence>
<evidence type="ECO:0008006" key="5">
    <source>
        <dbReference type="Google" id="ProtNLM"/>
    </source>
</evidence>
<feature type="region of interest" description="Disordered" evidence="1">
    <location>
        <begin position="45"/>
        <end position="71"/>
    </location>
</feature>
<keyword evidence="2" id="KW-0732">Signal</keyword>
<dbReference type="AlphaFoldDB" id="A0A4R6P5A4"/>
<dbReference type="EMBL" id="SNXK01000006">
    <property type="protein sequence ID" value="TDP32565.1"/>
    <property type="molecule type" value="Genomic_DNA"/>
</dbReference>
<comment type="caution">
    <text evidence="3">The sequence shown here is derived from an EMBL/GenBank/DDBJ whole genome shotgun (WGS) entry which is preliminary data.</text>
</comment>
<dbReference type="RefSeq" id="WP_067495011.1">
    <property type="nucleotide sequence ID" value="NZ_JBHXPO010000002.1"/>
</dbReference>
<gene>
    <name evidence="3" type="ORF">DFR75_106361</name>
</gene>
<keyword evidence="4" id="KW-1185">Reference proteome</keyword>
<dbReference type="Proteomes" id="UP000295087">
    <property type="component" value="Unassembled WGS sequence"/>
</dbReference>
<evidence type="ECO:0000313" key="4">
    <source>
        <dbReference type="Proteomes" id="UP000295087"/>
    </source>
</evidence>
<feature type="chain" id="PRO_5038664222" description="LppU protein" evidence="2">
    <location>
        <begin position="26"/>
        <end position="208"/>
    </location>
</feature>
<feature type="signal peptide" evidence="2">
    <location>
        <begin position="1"/>
        <end position="25"/>
    </location>
</feature>